<feature type="coiled-coil region" evidence="1">
    <location>
        <begin position="398"/>
        <end position="463"/>
    </location>
</feature>
<evidence type="ECO:0000256" key="1">
    <source>
        <dbReference type="SAM" id="Coils"/>
    </source>
</evidence>
<evidence type="ECO:0000259" key="3">
    <source>
        <dbReference type="Pfam" id="PF10536"/>
    </source>
</evidence>
<organism evidence="4 5">
    <name type="scientific">Rhododendron griersonianum</name>
    <dbReference type="NCBI Taxonomy" id="479676"/>
    <lineage>
        <taxon>Eukaryota</taxon>
        <taxon>Viridiplantae</taxon>
        <taxon>Streptophyta</taxon>
        <taxon>Embryophyta</taxon>
        <taxon>Tracheophyta</taxon>
        <taxon>Spermatophyta</taxon>
        <taxon>Magnoliopsida</taxon>
        <taxon>eudicotyledons</taxon>
        <taxon>Gunneridae</taxon>
        <taxon>Pentapetalae</taxon>
        <taxon>asterids</taxon>
        <taxon>Ericales</taxon>
        <taxon>Ericaceae</taxon>
        <taxon>Ericoideae</taxon>
        <taxon>Rhodoreae</taxon>
        <taxon>Rhododendron</taxon>
    </lineage>
</organism>
<feature type="domain" description="Aminotransferase-like plant mobile" evidence="3">
    <location>
        <begin position="48"/>
        <end position="274"/>
    </location>
</feature>
<dbReference type="Proteomes" id="UP000823749">
    <property type="component" value="Chromosome 5"/>
</dbReference>
<dbReference type="InterPro" id="IPR019557">
    <property type="entry name" value="AminoTfrase-like_pln_mobile"/>
</dbReference>
<dbReference type="AlphaFoldDB" id="A0AAV6KED5"/>
<proteinExistence type="predicted"/>
<dbReference type="EMBL" id="JACTNZ010000005">
    <property type="protein sequence ID" value="KAG5550766.1"/>
    <property type="molecule type" value="Genomic_DNA"/>
</dbReference>
<dbReference type="InterPro" id="IPR044824">
    <property type="entry name" value="MAIN-like"/>
</dbReference>
<dbReference type="GO" id="GO:0010073">
    <property type="term" value="P:meristem maintenance"/>
    <property type="evidence" value="ECO:0007669"/>
    <property type="project" value="InterPro"/>
</dbReference>
<dbReference type="Pfam" id="PF10536">
    <property type="entry name" value="PMD"/>
    <property type="match status" value="1"/>
</dbReference>
<gene>
    <name evidence="4" type="ORF">RHGRI_015653</name>
</gene>
<sequence>MKTRRSSVGLQQEPISVRNFNTRFSLQTFVRRVEKLSDNQKTAIKGMGFGHLIQMPYQSLSRNLLAELMDRWDCQKRAFVFVPGEIAMTLMDVVLILGLRVTGKPVVLKESEPYIQLEREYGALIWNRKIPIASIEERLDSLGEAVNNDFIRSFLLFTFGTILFPNANGKVDSRYLSLLQDLDEVCHCAWGAAVLENIVDWLCKRRETNVQSMGGCLIFLQIWSYEHIDIGRPTLLDFPMTFPRACRWGSIRSRQRQWFASKFKELGKDQIVWKLLLTSEESKMDTIKELLEAQSDGEELAAQRFNVSIDKANNGRTRLQIMGQWIAEMECESETNIAKELHGVEEDSSKITSPSKNDDILESSHNESKVQGVRMEHPWTISDSSSPIIISDEDDEYYLRAREQNVKLKREIDVLRKDNQFLKNQLLSCSTLETENDKLRKEVEDLRRENQRANSVVSRLERLLLGEDGNATKEQKHSALTHDLPANLRVLIVDAGKSLSLHYRKEPNLLGRAFLFHSFGPESKESNLPHPSVELLCSPDSYVQPRLLESGRRLWDIDSTRDGTSNFDYCKFVRLFHDLYPLKDDLHKVEISLFLLARWRIIISKGKTLDAAYYCGFNFAGLLGYSDLLAGGPFCFSTCSGDDYFSRKTICDLSAGGPFCFSTCSGDDYFSRKTIWHSSKEFASFPLRYHVVPFVSLLAQAS</sequence>
<keyword evidence="5" id="KW-1185">Reference proteome</keyword>
<comment type="caution">
    <text evidence="4">The sequence shown here is derived from an EMBL/GenBank/DDBJ whole genome shotgun (WGS) entry which is preliminary data.</text>
</comment>
<name>A0AAV6KED5_9ERIC</name>
<reference evidence="4" key="1">
    <citation type="submission" date="2020-08" db="EMBL/GenBank/DDBJ databases">
        <title>Plant Genome Project.</title>
        <authorList>
            <person name="Zhang R.-G."/>
        </authorList>
    </citation>
    <scope>NUCLEOTIDE SEQUENCE</scope>
    <source>
        <strain evidence="4">WSP0</strain>
        <tissue evidence="4">Leaf</tissue>
    </source>
</reference>
<evidence type="ECO:0000313" key="4">
    <source>
        <dbReference type="EMBL" id="KAG5550766.1"/>
    </source>
</evidence>
<feature type="region of interest" description="Disordered" evidence="2">
    <location>
        <begin position="343"/>
        <end position="363"/>
    </location>
</feature>
<keyword evidence="1" id="KW-0175">Coiled coil</keyword>
<dbReference type="PANTHER" id="PTHR46033:SF1">
    <property type="entry name" value="PROTEIN MAIN-LIKE 2"/>
    <property type="match status" value="1"/>
</dbReference>
<accession>A0AAV6KED5</accession>
<evidence type="ECO:0000313" key="5">
    <source>
        <dbReference type="Proteomes" id="UP000823749"/>
    </source>
</evidence>
<evidence type="ECO:0000256" key="2">
    <source>
        <dbReference type="SAM" id="MobiDB-lite"/>
    </source>
</evidence>
<protein>
    <recommendedName>
        <fullName evidence="3">Aminotransferase-like plant mobile domain-containing protein</fullName>
    </recommendedName>
</protein>
<dbReference type="PANTHER" id="PTHR46033">
    <property type="entry name" value="PROTEIN MAIN-LIKE 2"/>
    <property type="match status" value="1"/>
</dbReference>